<evidence type="ECO:0000256" key="3">
    <source>
        <dbReference type="ARBA" id="ARBA00017144"/>
    </source>
</evidence>
<dbReference type="KEGG" id="aoh:AOV_00235"/>
<dbReference type="HAMAP" id="MF_00165">
    <property type="entry name" value="Thymidylate_kinase"/>
    <property type="match status" value="1"/>
</dbReference>
<dbReference type="PANTHER" id="PTHR10344">
    <property type="entry name" value="THYMIDYLATE KINASE"/>
    <property type="match status" value="1"/>
</dbReference>
<keyword evidence="8 12" id="KW-0067">ATP-binding</keyword>
<gene>
    <name evidence="12" type="primary">tmk</name>
    <name evidence="14" type="ORF">AOV_00235</name>
</gene>
<evidence type="ECO:0000256" key="1">
    <source>
        <dbReference type="ARBA" id="ARBA00009776"/>
    </source>
</evidence>
<dbReference type="EC" id="2.7.4.9" evidence="2 12"/>
<accession>A0A2Z2L7B5</accession>
<evidence type="ECO:0000256" key="8">
    <source>
        <dbReference type="ARBA" id="ARBA00022840"/>
    </source>
</evidence>
<sequence length="211" mass="23357">MLVTFEGIDGCGKTTQAALLAKYLSDLYGEHRVVLTREPGGTPFNELVRETLLGLTDYKLDGITELMLFMAMRRESFVRVVSPGLLADKIVISDRFTDSTVAYQGYGCGVNLTLVSTLNSLVANVVPDITFVMDVSTELALARTSLNGCESRSPEFYDRVREGFKAIVADNPHRCHMIDCTEDSAEDVYSTHDKIVALFNEMARNKLEVAK</sequence>
<evidence type="ECO:0000256" key="5">
    <source>
        <dbReference type="ARBA" id="ARBA00022727"/>
    </source>
</evidence>
<keyword evidence="6 12" id="KW-0547">Nucleotide-binding</keyword>
<keyword evidence="15" id="KW-1185">Reference proteome</keyword>
<dbReference type="PROSITE" id="PS01331">
    <property type="entry name" value="THYMIDYLATE_KINASE"/>
    <property type="match status" value="1"/>
</dbReference>
<reference evidence="15" key="1">
    <citation type="submission" date="2018-06" db="EMBL/GenBank/DDBJ databases">
        <title>The Anaplasma ovis genome reveals a high proportion of pseudogenes.</title>
        <authorList>
            <person name="Liu Z."/>
            <person name="Peasley A.M."/>
            <person name="Yang J."/>
            <person name="Li Y."/>
            <person name="Guan G."/>
            <person name="Luo J."/>
            <person name="Yin H."/>
            <person name="Brayton K.A."/>
        </authorList>
    </citation>
    <scope>NUCLEOTIDE SEQUENCE [LARGE SCALE GENOMIC DNA]</scope>
    <source>
        <strain evidence="15">Haibei</strain>
    </source>
</reference>
<dbReference type="GO" id="GO:0005524">
    <property type="term" value="F:ATP binding"/>
    <property type="evidence" value="ECO:0007669"/>
    <property type="project" value="UniProtKB-UniRule"/>
</dbReference>
<evidence type="ECO:0000313" key="14">
    <source>
        <dbReference type="EMBL" id="ASI47400.1"/>
    </source>
</evidence>
<dbReference type="AlphaFoldDB" id="A0A2Z2L7B5"/>
<reference evidence="14 15" key="2">
    <citation type="journal article" date="2019" name="BMC Genomics">
        <title>The Anaplasma ovis genome reveals a high proportion of pseudogenes.</title>
        <authorList>
            <person name="Liu Z."/>
            <person name="Peasley A.M."/>
            <person name="Yang J."/>
            <person name="Li Y."/>
            <person name="Guan G."/>
            <person name="Luo J."/>
            <person name="Yin H."/>
            <person name="Brayton K.A."/>
        </authorList>
    </citation>
    <scope>NUCLEOTIDE SEQUENCE [LARGE SCALE GENOMIC DNA]</scope>
    <source>
        <strain evidence="14 15">Haibei</strain>
    </source>
</reference>
<dbReference type="GO" id="GO:0006227">
    <property type="term" value="P:dUDP biosynthetic process"/>
    <property type="evidence" value="ECO:0007669"/>
    <property type="project" value="TreeGrafter"/>
</dbReference>
<dbReference type="Pfam" id="PF02223">
    <property type="entry name" value="Thymidylate_kin"/>
    <property type="match status" value="1"/>
</dbReference>
<dbReference type="OrthoDB" id="9774907at2"/>
<evidence type="ECO:0000256" key="4">
    <source>
        <dbReference type="ARBA" id="ARBA00022679"/>
    </source>
</evidence>
<evidence type="ECO:0000256" key="10">
    <source>
        <dbReference type="ARBA" id="ARBA00048743"/>
    </source>
</evidence>
<dbReference type="GO" id="GO:0006233">
    <property type="term" value="P:dTDP biosynthetic process"/>
    <property type="evidence" value="ECO:0007669"/>
    <property type="project" value="InterPro"/>
</dbReference>
<comment type="catalytic activity">
    <reaction evidence="10 12">
        <text>dTMP + ATP = dTDP + ADP</text>
        <dbReference type="Rhea" id="RHEA:13517"/>
        <dbReference type="ChEBI" id="CHEBI:30616"/>
        <dbReference type="ChEBI" id="CHEBI:58369"/>
        <dbReference type="ChEBI" id="CHEBI:63528"/>
        <dbReference type="ChEBI" id="CHEBI:456216"/>
        <dbReference type="EC" id="2.7.4.9"/>
    </reaction>
</comment>
<evidence type="ECO:0000256" key="11">
    <source>
        <dbReference type="ARBA" id="ARBA00057735"/>
    </source>
</evidence>
<evidence type="ECO:0000256" key="12">
    <source>
        <dbReference type="HAMAP-Rule" id="MF_00165"/>
    </source>
</evidence>
<dbReference type="GO" id="GO:0004798">
    <property type="term" value="F:dTMP kinase activity"/>
    <property type="evidence" value="ECO:0007669"/>
    <property type="project" value="UniProtKB-UniRule"/>
</dbReference>
<evidence type="ECO:0000256" key="7">
    <source>
        <dbReference type="ARBA" id="ARBA00022777"/>
    </source>
</evidence>
<comment type="function">
    <text evidence="11 12">Phosphorylation of dTMP to form dTDP in both de novo and salvage pathways of dTTP synthesis.</text>
</comment>
<dbReference type="InterPro" id="IPR027417">
    <property type="entry name" value="P-loop_NTPase"/>
</dbReference>
<dbReference type="PANTHER" id="PTHR10344:SF4">
    <property type="entry name" value="UMP-CMP KINASE 2, MITOCHONDRIAL"/>
    <property type="match status" value="1"/>
</dbReference>
<feature type="domain" description="Thymidylate kinase-like" evidence="13">
    <location>
        <begin position="5"/>
        <end position="188"/>
    </location>
</feature>
<evidence type="ECO:0000256" key="6">
    <source>
        <dbReference type="ARBA" id="ARBA00022741"/>
    </source>
</evidence>
<dbReference type="RefSeq" id="WP_075138659.1">
    <property type="nucleotide sequence ID" value="NZ_CP015994.1"/>
</dbReference>
<dbReference type="Proteomes" id="UP000259762">
    <property type="component" value="Chromosome"/>
</dbReference>
<keyword evidence="7 12" id="KW-0418">Kinase</keyword>
<proteinExistence type="inferred from homology"/>
<protein>
    <recommendedName>
        <fullName evidence="3 12">Thymidylate kinase</fullName>
        <ecNumber evidence="2 12">2.7.4.9</ecNumber>
    </recommendedName>
    <alternativeName>
        <fullName evidence="9 12">dTMP kinase</fullName>
    </alternativeName>
</protein>
<dbReference type="Gene3D" id="3.40.50.300">
    <property type="entry name" value="P-loop containing nucleotide triphosphate hydrolases"/>
    <property type="match status" value="1"/>
</dbReference>
<feature type="binding site" evidence="12">
    <location>
        <begin position="7"/>
        <end position="14"/>
    </location>
    <ligand>
        <name>ATP</name>
        <dbReference type="ChEBI" id="CHEBI:30616"/>
    </ligand>
</feature>
<evidence type="ECO:0000256" key="2">
    <source>
        <dbReference type="ARBA" id="ARBA00012980"/>
    </source>
</evidence>
<evidence type="ECO:0000313" key="15">
    <source>
        <dbReference type="Proteomes" id="UP000259762"/>
    </source>
</evidence>
<dbReference type="SUPFAM" id="SSF52540">
    <property type="entry name" value="P-loop containing nucleoside triphosphate hydrolases"/>
    <property type="match status" value="1"/>
</dbReference>
<dbReference type="NCBIfam" id="TIGR00041">
    <property type="entry name" value="DTMP_kinase"/>
    <property type="match status" value="1"/>
</dbReference>
<keyword evidence="5 12" id="KW-0545">Nucleotide biosynthesis</keyword>
<dbReference type="GO" id="GO:0006235">
    <property type="term" value="P:dTTP biosynthetic process"/>
    <property type="evidence" value="ECO:0007669"/>
    <property type="project" value="UniProtKB-UniRule"/>
</dbReference>
<dbReference type="InterPro" id="IPR018094">
    <property type="entry name" value="Thymidylate_kinase"/>
</dbReference>
<dbReference type="EMBL" id="CP015994">
    <property type="protein sequence ID" value="ASI47400.1"/>
    <property type="molecule type" value="Genomic_DNA"/>
</dbReference>
<name>A0A2Z2L7B5_9RICK</name>
<dbReference type="GO" id="GO:0005829">
    <property type="term" value="C:cytosol"/>
    <property type="evidence" value="ECO:0007669"/>
    <property type="project" value="TreeGrafter"/>
</dbReference>
<dbReference type="InterPro" id="IPR039430">
    <property type="entry name" value="Thymidylate_kin-like_dom"/>
</dbReference>
<evidence type="ECO:0000259" key="13">
    <source>
        <dbReference type="Pfam" id="PF02223"/>
    </source>
</evidence>
<dbReference type="CDD" id="cd01672">
    <property type="entry name" value="TMPK"/>
    <property type="match status" value="1"/>
</dbReference>
<keyword evidence="4 12" id="KW-0808">Transferase</keyword>
<evidence type="ECO:0000256" key="9">
    <source>
        <dbReference type="ARBA" id="ARBA00029962"/>
    </source>
</evidence>
<dbReference type="InterPro" id="IPR018095">
    <property type="entry name" value="Thymidylate_kin_CS"/>
</dbReference>
<organism evidence="14 15">
    <name type="scientific">Anaplasma ovis str. Haibei</name>
    <dbReference type="NCBI Taxonomy" id="1248439"/>
    <lineage>
        <taxon>Bacteria</taxon>
        <taxon>Pseudomonadati</taxon>
        <taxon>Pseudomonadota</taxon>
        <taxon>Alphaproteobacteria</taxon>
        <taxon>Rickettsiales</taxon>
        <taxon>Anaplasmataceae</taxon>
        <taxon>Anaplasma</taxon>
    </lineage>
</organism>
<dbReference type="FunFam" id="3.40.50.300:FF:000225">
    <property type="entry name" value="Thymidylate kinase"/>
    <property type="match status" value="1"/>
</dbReference>
<comment type="similarity">
    <text evidence="1 12">Belongs to the thymidylate kinase family.</text>
</comment>